<reference evidence="1" key="1">
    <citation type="submission" date="2019-08" db="EMBL/GenBank/DDBJ databases">
        <authorList>
            <person name="Kucharzyk K."/>
            <person name="Murdoch R.W."/>
            <person name="Higgins S."/>
            <person name="Loffler F."/>
        </authorList>
    </citation>
    <scope>NUCLEOTIDE SEQUENCE</scope>
</reference>
<accession>A0A645GG04</accession>
<protein>
    <submittedName>
        <fullName evidence="1">Uncharacterized protein</fullName>
    </submittedName>
</protein>
<gene>
    <name evidence="1" type="ORF">SDC9_172111</name>
</gene>
<organism evidence="1">
    <name type="scientific">bioreactor metagenome</name>
    <dbReference type="NCBI Taxonomy" id="1076179"/>
    <lineage>
        <taxon>unclassified sequences</taxon>
        <taxon>metagenomes</taxon>
        <taxon>ecological metagenomes</taxon>
    </lineage>
</organism>
<dbReference type="AlphaFoldDB" id="A0A645GG04"/>
<proteinExistence type="predicted"/>
<name>A0A645GG04_9ZZZZ</name>
<comment type="caution">
    <text evidence="1">The sequence shown here is derived from an EMBL/GenBank/DDBJ whole genome shotgun (WGS) entry which is preliminary data.</text>
</comment>
<dbReference type="EMBL" id="VSSQ01073641">
    <property type="protein sequence ID" value="MPN24709.1"/>
    <property type="molecule type" value="Genomic_DNA"/>
</dbReference>
<sequence length="81" mass="9496">MFQLELQHLISTNLQVQPLMTIKRFKLKLFKIRKKLLVTSLTGKVTKQIMNQITLTITIAKAFLMEKDMIQLTYLSIKSRT</sequence>
<evidence type="ECO:0000313" key="1">
    <source>
        <dbReference type="EMBL" id="MPN24709.1"/>
    </source>
</evidence>